<feature type="transmembrane region" description="Helical" evidence="7">
    <location>
        <begin position="857"/>
        <end position="876"/>
    </location>
</feature>
<evidence type="ECO:0000256" key="3">
    <source>
        <dbReference type="ARBA" id="ARBA00022989"/>
    </source>
</evidence>
<dbReference type="AlphaFoldDB" id="A0A8T0E4X0"/>
<feature type="domain" description="G-protein coupled receptors family 3 profile" evidence="8">
    <location>
        <begin position="787"/>
        <end position="1022"/>
    </location>
</feature>
<evidence type="ECO:0000256" key="7">
    <source>
        <dbReference type="SAM" id="Phobius"/>
    </source>
</evidence>
<evidence type="ECO:0000259" key="8">
    <source>
        <dbReference type="PROSITE" id="PS50259"/>
    </source>
</evidence>
<organism evidence="9 10">
    <name type="scientific">Argiope bruennichi</name>
    <name type="common">Wasp spider</name>
    <name type="synonym">Aranea bruennichi</name>
    <dbReference type="NCBI Taxonomy" id="94029"/>
    <lineage>
        <taxon>Eukaryota</taxon>
        <taxon>Metazoa</taxon>
        <taxon>Ecdysozoa</taxon>
        <taxon>Arthropoda</taxon>
        <taxon>Chelicerata</taxon>
        <taxon>Arachnida</taxon>
        <taxon>Araneae</taxon>
        <taxon>Araneomorphae</taxon>
        <taxon>Entelegynae</taxon>
        <taxon>Araneoidea</taxon>
        <taxon>Araneidae</taxon>
        <taxon>Argiope</taxon>
    </lineage>
</organism>
<keyword evidence="9" id="KW-0675">Receptor</keyword>
<dbReference type="PANTHER" id="PTHR24060">
    <property type="entry name" value="METABOTROPIC GLUTAMATE RECEPTOR"/>
    <property type="match status" value="1"/>
</dbReference>
<accession>A0A8T0E4X0</accession>
<feature type="region of interest" description="Disordered" evidence="6">
    <location>
        <begin position="1053"/>
        <end position="1093"/>
    </location>
</feature>
<reference evidence="9" key="1">
    <citation type="journal article" date="2020" name="bioRxiv">
        <title>Chromosome-level reference genome of the European wasp spider Argiope bruennichi: a resource for studies on range expansion and evolutionary adaptation.</title>
        <authorList>
            <person name="Sheffer M.M."/>
            <person name="Hoppe A."/>
            <person name="Krehenwinkel H."/>
            <person name="Uhl G."/>
            <person name="Kuss A.W."/>
            <person name="Jensen L."/>
            <person name="Jensen C."/>
            <person name="Gillespie R.G."/>
            <person name="Hoff K.J."/>
            <person name="Prost S."/>
        </authorList>
    </citation>
    <scope>NUCLEOTIDE SEQUENCE</scope>
</reference>
<dbReference type="GO" id="GO:0016020">
    <property type="term" value="C:membrane"/>
    <property type="evidence" value="ECO:0007669"/>
    <property type="project" value="UniProtKB-SubCell"/>
</dbReference>
<evidence type="ECO:0000256" key="4">
    <source>
        <dbReference type="ARBA" id="ARBA00023136"/>
    </source>
</evidence>
<evidence type="ECO:0000313" key="9">
    <source>
        <dbReference type="EMBL" id="KAF8766889.1"/>
    </source>
</evidence>
<feature type="compositionally biased region" description="Low complexity" evidence="6">
    <location>
        <begin position="717"/>
        <end position="732"/>
    </location>
</feature>
<dbReference type="PROSITE" id="PS50259">
    <property type="entry name" value="G_PROTEIN_RECEP_F3_4"/>
    <property type="match status" value="1"/>
</dbReference>
<feature type="transmembrane region" description="Helical" evidence="7">
    <location>
        <begin position="823"/>
        <end position="845"/>
    </location>
</feature>
<evidence type="ECO:0000256" key="1">
    <source>
        <dbReference type="ARBA" id="ARBA00004141"/>
    </source>
</evidence>
<evidence type="ECO:0000313" key="10">
    <source>
        <dbReference type="Proteomes" id="UP000807504"/>
    </source>
</evidence>
<evidence type="ECO:0000256" key="6">
    <source>
        <dbReference type="SAM" id="MobiDB-lite"/>
    </source>
</evidence>
<dbReference type="GO" id="GO:0004930">
    <property type="term" value="F:G protein-coupled receptor activity"/>
    <property type="evidence" value="ECO:0007669"/>
    <property type="project" value="InterPro"/>
</dbReference>
<evidence type="ECO:0000256" key="2">
    <source>
        <dbReference type="ARBA" id="ARBA00022692"/>
    </source>
</evidence>
<dbReference type="Pfam" id="PF00003">
    <property type="entry name" value="7tm_3"/>
    <property type="match status" value="1"/>
</dbReference>
<keyword evidence="5" id="KW-0325">Glycoprotein</keyword>
<dbReference type="InterPro" id="IPR028082">
    <property type="entry name" value="Peripla_BP_I"/>
</dbReference>
<keyword evidence="3 7" id="KW-1133">Transmembrane helix</keyword>
<feature type="transmembrane region" description="Helical" evidence="7">
    <location>
        <begin position="967"/>
        <end position="990"/>
    </location>
</feature>
<reference evidence="9" key="2">
    <citation type="submission" date="2020-06" db="EMBL/GenBank/DDBJ databases">
        <authorList>
            <person name="Sheffer M."/>
        </authorList>
    </citation>
    <scope>NUCLEOTIDE SEQUENCE</scope>
</reference>
<sequence>MNYELPERDQLLDQVTDIVGDLARFVTQVNGGKHISPSSSASVSYLHVVYQQDTTTYFYSNMTKIVLLITLFSIAFSQELRSDPAPIIYPGQVNIGIISNIHGPPDNGTDGCGPLRPEAVQRVMAAVWAAHQANFKKDDPQELNIEREKNFKKDDPQELNIGIYIYDTCGREDVAERQIYRLMGHVGHVQTTDCSEKRIPPLFAVITEGETDYLKVPLKLLNAFSVPVISTSGPGLPESHLLSTAPTTVALSRAAVSVLRQLRLLEVAVMAEDDNPTGLFGDFSRQAQVSGMQAIQLDHGTEHDDDDFLATLKLLSEYGKSRLKAVVFLVSSEEALNLLGMVNDESLPQIPWVIVTPSDISPVLKTFDKKQLGRFQKILLLSPQSTDIPEFDNYFQQLLDEDTIKYHPLLIEFLQSINGNGTDGNNTSSELPETTLTSMLSTSLNNSMEITKPESPTDQPIEPADVSSVVKAVWTLAASLKNVQKRSCRRGTDCLLYLRRSLSAYVSRAATTLNHVVDAGAENLKGMRLKFEEDGELASNRYGLRGFTEEGEIIDVGFYSDDEGLNVDHDVLMPFNEFIFVEPLSESSSSSSSSSAPYDSLSFSLKALADNFTTSTEPIIFNISDEILSTTIKPELVEWKIFDDVTAEDLTMGNRNGSVPAVLTSDLNKDLDLVLTLHDDSNLQLLSENSSVLNKEEERVGNRVDVGPKYSSEHHASSSSSSNLRSISLTSHQVPEANGAYRAEPSSRSDRRVDDSRAKPASSTSEDVKVVRASSSRHVSAWLGRPWALSVLGVCGFLILATLYILVFLMVKACEGSLKKTNCCLAGTQLVALLCLYLSAALYTWKPSALLCGLQRLMPNVSLAFCYGSLLLKGMYLRAQNSLGLGGSVNRCNQMLTLLFIVGVQVALETQWWLVHPPALATEVFECMTGKTEILQSQIYISFLLLMATALAVSTRRIPYNQPESRSLIATTLSCLVIFLSWDVACWLLPDSNSRNIAAPSALMATALTILLGIFGPQLFAIHKYGGFPHKPLSYADSLSTVFTMFKDLDNTSTSGTTARGKKNAKTLETPFATEMGEGTRNPLYSDYQSAYP</sequence>
<dbReference type="EMBL" id="JABXBU010002230">
    <property type="protein sequence ID" value="KAF8766889.1"/>
    <property type="molecule type" value="Genomic_DNA"/>
</dbReference>
<dbReference type="InterPro" id="IPR017978">
    <property type="entry name" value="GPCR_3_C"/>
</dbReference>
<dbReference type="CDD" id="cd13953">
    <property type="entry name" value="7tm_classC_mGluR-like"/>
    <property type="match status" value="1"/>
</dbReference>
<dbReference type="InterPro" id="IPR001828">
    <property type="entry name" value="ANF_lig-bd_rcpt"/>
</dbReference>
<protein>
    <submittedName>
        <fullName evidence="9">Putative metabotropic glutamate receptor mgl-1 like protein</fullName>
    </submittedName>
</protein>
<keyword evidence="2 7" id="KW-0812">Transmembrane</keyword>
<keyword evidence="4 7" id="KW-0472">Membrane</keyword>
<proteinExistence type="predicted"/>
<dbReference type="Pfam" id="PF01094">
    <property type="entry name" value="ANF_receptor"/>
    <property type="match status" value="1"/>
</dbReference>
<dbReference type="SUPFAM" id="SSF53822">
    <property type="entry name" value="Periplasmic binding protein-like I"/>
    <property type="match status" value="1"/>
</dbReference>
<feature type="transmembrane region" description="Helical" evidence="7">
    <location>
        <begin position="896"/>
        <end position="914"/>
    </location>
</feature>
<feature type="region of interest" description="Disordered" evidence="6">
    <location>
        <begin position="694"/>
        <end position="767"/>
    </location>
</feature>
<keyword evidence="10" id="KW-1185">Reference proteome</keyword>
<feature type="transmembrane region" description="Helical" evidence="7">
    <location>
        <begin position="1002"/>
        <end position="1022"/>
    </location>
</feature>
<dbReference type="Gene3D" id="3.40.50.2300">
    <property type="match status" value="2"/>
</dbReference>
<comment type="subcellular location">
    <subcellularLocation>
        <location evidence="1">Membrane</location>
        <topology evidence="1">Multi-pass membrane protein</topology>
    </subcellularLocation>
</comment>
<dbReference type="Proteomes" id="UP000807504">
    <property type="component" value="Unassembled WGS sequence"/>
</dbReference>
<feature type="compositionally biased region" description="Basic and acidic residues" evidence="6">
    <location>
        <begin position="745"/>
        <end position="758"/>
    </location>
</feature>
<comment type="caution">
    <text evidence="9">The sequence shown here is derived from an EMBL/GenBank/DDBJ whole genome shotgun (WGS) entry which is preliminary data.</text>
</comment>
<feature type="transmembrane region" description="Helical" evidence="7">
    <location>
        <begin position="787"/>
        <end position="811"/>
    </location>
</feature>
<gene>
    <name evidence="9" type="ORF">HNY73_019909</name>
</gene>
<dbReference type="InterPro" id="IPR050726">
    <property type="entry name" value="mGluR"/>
</dbReference>
<evidence type="ECO:0000256" key="5">
    <source>
        <dbReference type="ARBA" id="ARBA00023180"/>
    </source>
</evidence>
<feature type="transmembrane region" description="Helical" evidence="7">
    <location>
        <begin position="934"/>
        <end position="955"/>
    </location>
</feature>
<name>A0A8T0E4X0_ARGBR</name>